<keyword evidence="4" id="KW-0804">Transcription</keyword>
<dbReference type="GeneID" id="57968867"/>
<dbReference type="SUPFAM" id="SSF88659">
    <property type="entry name" value="Sigma3 and sigma4 domains of RNA polymerase sigma factors"/>
    <property type="match status" value="1"/>
</dbReference>
<dbReference type="Proteomes" id="UP001300871">
    <property type="component" value="Unassembled WGS sequence"/>
</dbReference>
<evidence type="ECO:0000313" key="7">
    <source>
        <dbReference type="EMBL" id="MCK0088145.1"/>
    </source>
</evidence>
<feature type="domain" description="RNA polymerase sigma factor 70 region 4 type 2" evidence="6">
    <location>
        <begin position="119"/>
        <end position="170"/>
    </location>
</feature>
<name>A0AAW6B044_CLOSY</name>
<gene>
    <name evidence="7" type="ORF">K5I21_20160</name>
    <name evidence="8" type="ORF">PM006_14210</name>
</gene>
<dbReference type="Proteomes" id="UP001203136">
    <property type="component" value="Unassembled WGS sequence"/>
</dbReference>
<dbReference type="InterPro" id="IPR013249">
    <property type="entry name" value="RNA_pol_sigma70_r4_t2"/>
</dbReference>
<dbReference type="PANTHER" id="PTHR43133">
    <property type="entry name" value="RNA POLYMERASE ECF-TYPE SIGMA FACTO"/>
    <property type="match status" value="1"/>
</dbReference>
<evidence type="ECO:0000256" key="1">
    <source>
        <dbReference type="ARBA" id="ARBA00010641"/>
    </source>
</evidence>
<evidence type="ECO:0000259" key="6">
    <source>
        <dbReference type="Pfam" id="PF08281"/>
    </source>
</evidence>
<dbReference type="Pfam" id="PF08281">
    <property type="entry name" value="Sigma70_r4_2"/>
    <property type="match status" value="1"/>
</dbReference>
<dbReference type="NCBIfam" id="TIGR02937">
    <property type="entry name" value="sigma70-ECF"/>
    <property type="match status" value="1"/>
</dbReference>
<sequence length="179" mass="21228">MLLFSMVENEKDLSKFQRIYDQYKNMMYWVAYDITKNTHDAEDVVQLSLIKLIDILYRIEEEEIGRSRCKNLLITITKNTAIDHLRKASHAPIPFETVEKPDTSRSAEDLYIETEDYKKLIQCIDKLDEKYTEVLRLRLLHHLSARETAKILNISEFNVNTRLLRAKRLLAELLREVLK</sequence>
<dbReference type="Gene3D" id="1.10.10.10">
    <property type="entry name" value="Winged helix-like DNA-binding domain superfamily/Winged helix DNA-binding domain"/>
    <property type="match status" value="1"/>
</dbReference>
<accession>A0AAW6B044</accession>
<evidence type="ECO:0000259" key="5">
    <source>
        <dbReference type="Pfam" id="PF04542"/>
    </source>
</evidence>
<dbReference type="InterPro" id="IPR013324">
    <property type="entry name" value="RNA_pol_sigma_r3/r4-like"/>
</dbReference>
<dbReference type="AlphaFoldDB" id="A0AAW6B044"/>
<dbReference type="SUPFAM" id="SSF88946">
    <property type="entry name" value="Sigma2 domain of RNA polymerase sigma factors"/>
    <property type="match status" value="1"/>
</dbReference>
<evidence type="ECO:0000256" key="2">
    <source>
        <dbReference type="ARBA" id="ARBA00023015"/>
    </source>
</evidence>
<dbReference type="InterPro" id="IPR039425">
    <property type="entry name" value="RNA_pol_sigma-70-like"/>
</dbReference>
<dbReference type="InterPro" id="IPR036388">
    <property type="entry name" value="WH-like_DNA-bd_sf"/>
</dbReference>
<keyword evidence="2" id="KW-0805">Transcription regulation</keyword>
<evidence type="ECO:0000313" key="9">
    <source>
        <dbReference type="Proteomes" id="UP001300871"/>
    </source>
</evidence>
<organism evidence="8 9">
    <name type="scientific">Clostridium symbiosum</name>
    <name type="common">Bacteroides symbiosus</name>
    <dbReference type="NCBI Taxonomy" id="1512"/>
    <lineage>
        <taxon>Bacteria</taxon>
        <taxon>Bacillati</taxon>
        <taxon>Bacillota</taxon>
        <taxon>Clostridia</taxon>
        <taxon>Lachnospirales</taxon>
        <taxon>Lachnospiraceae</taxon>
        <taxon>Otoolea</taxon>
    </lineage>
</organism>
<comment type="similarity">
    <text evidence="1">Belongs to the sigma-70 factor family. ECF subfamily.</text>
</comment>
<dbReference type="RefSeq" id="WP_003511113.1">
    <property type="nucleotide sequence ID" value="NZ_BAABZD010000010.1"/>
</dbReference>
<evidence type="ECO:0000313" key="8">
    <source>
        <dbReference type="EMBL" id="MDB2001358.1"/>
    </source>
</evidence>
<dbReference type="EMBL" id="JAINVB010000001">
    <property type="protein sequence ID" value="MCK0088145.1"/>
    <property type="molecule type" value="Genomic_DNA"/>
</dbReference>
<dbReference type="PANTHER" id="PTHR43133:SF60">
    <property type="entry name" value="RNA POLYMERASE SIGMA FACTOR SIGV"/>
    <property type="match status" value="1"/>
</dbReference>
<dbReference type="InterPro" id="IPR014284">
    <property type="entry name" value="RNA_pol_sigma-70_dom"/>
</dbReference>
<evidence type="ECO:0000256" key="3">
    <source>
        <dbReference type="ARBA" id="ARBA00023082"/>
    </source>
</evidence>
<reference evidence="8" key="2">
    <citation type="submission" date="2023-01" db="EMBL/GenBank/DDBJ databases">
        <title>Human gut microbiome strain richness.</title>
        <authorList>
            <person name="Chen-Liaw A."/>
        </authorList>
    </citation>
    <scope>NUCLEOTIDE SEQUENCE</scope>
    <source>
        <strain evidence="8">B1_m1001713B170214d0_201011</strain>
    </source>
</reference>
<dbReference type="GO" id="GO:0006352">
    <property type="term" value="P:DNA-templated transcription initiation"/>
    <property type="evidence" value="ECO:0007669"/>
    <property type="project" value="InterPro"/>
</dbReference>
<comment type="caution">
    <text evidence="8">The sequence shown here is derived from an EMBL/GenBank/DDBJ whole genome shotgun (WGS) entry which is preliminary data.</text>
</comment>
<dbReference type="Gene3D" id="1.10.1740.10">
    <property type="match status" value="1"/>
</dbReference>
<protein>
    <submittedName>
        <fullName evidence="8">Sigma-70 family RNA polymerase sigma factor</fullName>
    </submittedName>
</protein>
<proteinExistence type="inferred from homology"/>
<dbReference type="GO" id="GO:0016987">
    <property type="term" value="F:sigma factor activity"/>
    <property type="evidence" value="ECO:0007669"/>
    <property type="project" value="UniProtKB-KW"/>
</dbReference>
<dbReference type="Pfam" id="PF04542">
    <property type="entry name" value="Sigma70_r2"/>
    <property type="match status" value="1"/>
</dbReference>
<dbReference type="EMBL" id="JAQLGM010000037">
    <property type="protein sequence ID" value="MDB2001358.1"/>
    <property type="molecule type" value="Genomic_DNA"/>
</dbReference>
<keyword evidence="3" id="KW-0731">Sigma factor</keyword>
<feature type="domain" description="RNA polymerase sigma-70 region 2" evidence="5">
    <location>
        <begin position="19"/>
        <end position="89"/>
    </location>
</feature>
<dbReference type="InterPro" id="IPR013325">
    <property type="entry name" value="RNA_pol_sigma_r2"/>
</dbReference>
<evidence type="ECO:0000256" key="4">
    <source>
        <dbReference type="ARBA" id="ARBA00023163"/>
    </source>
</evidence>
<reference evidence="7" key="1">
    <citation type="journal article" date="2022" name="Cell Host Microbe">
        <title>Colonization of the live biotherapeutic product VE303 and modulation of the microbiota and metabolites in healthy volunteers.</title>
        <authorList>
            <person name="Dsouza M."/>
            <person name="Menon R."/>
            <person name="Crossette E."/>
            <person name="Bhattarai S.K."/>
            <person name="Schneider J."/>
            <person name="Kim Y.G."/>
            <person name="Reddy S."/>
            <person name="Caballero S."/>
            <person name="Felix C."/>
            <person name="Cornacchione L."/>
            <person name="Hendrickson J."/>
            <person name="Watson A.R."/>
            <person name="Minot S.S."/>
            <person name="Greenfield N."/>
            <person name="Schopf L."/>
            <person name="Szabady R."/>
            <person name="Patarroyo J."/>
            <person name="Smith W."/>
            <person name="Harrison P."/>
            <person name="Kuijper E.J."/>
            <person name="Kelly C.P."/>
            <person name="Olle B."/>
            <person name="Bobilev D."/>
            <person name="Silber J.L."/>
            <person name="Bucci V."/>
            <person name="Roberts B."/>
            <person name="Faith J."/>
            <person name="Norman J.M."/>
        </authorList>
    </citation>
    <scope>NUCLEOTIDE SEQUENCE</scope>
    <source>
        <strain evidence="7">VE303-04</strain>
    </source>
</reference>
<dbReference type="InterPro" id="IPR007627">
    <property type="entry name" value="RNA_pol_sigma70_r2"/>
</dbReference>
<dbReference type="GO" id="GO:0003677">
    <property type="term" value="F:DNA binding"/>
    <property type="evidence" value="ECO:0007669"/>
    <property type="project" value="InterPro"/>
</dbReference>